<name>A0A6J7UKL4_9ZZZZ</name>
<dbReference type="Pfam" id="PF00561">
    <property type="entry name" value="Abhydrolase_1"/>
    <property type="match status" value="1"/>
</dbReference>
<dbReference type="PRINTS" id="PR00111">
    <property type="entry name" value="ABHYDROLASE"/>
</dbReference>
<accession>A0A6J7UKL4</accession>
<evidence type="ECO:0000313" key="3">
    <source>
        <dbReference type="EMBL" id="CAB5066465.1"/>
    </source>
</evidence>
<evidence type="ECO:0000259" key="2">
    <source>
        <dbReference type="Pfam" id="PF00561"/>
    </source>
</evidence>
<dbReference type="PANTHER" id="PTHR42977">
    <property type="entry name" value="HYDROLASE-RELATED"/>
    <property type="match status" value="1"/>
</dbReference>
<gene>
    <name evidence="3" type="ORF">UFOPK4345_01005</name>
</gene>
<dbReference type="InterPro" id="IPR000639">
    <property type="entry name" value="Epox_hydrolase-like"/>
</dbReference>
<reference evidence="3" key="1">
    <citation type="submission" date="2020-05" db="EMBL/GenBank/DDBJ databases">
        <authorList>
            <person name="Chiriac C."/>
            <person name="Salcher M."/>
            <person name="Ghai R."/>
            <person name="Kavagutti S V."/>
        </authorList>
    </citation>
    <scope>NUCLEOTIDE SEQUENCE</scope>
</reference>
<dbReference type="InterPro" id="IPR000073">
    <property type="entry name" value="AB_hydrolase_1"/>
</dbReference>
<feature type="domain" description="AB hydrolase-1" evidence="2">
    <location>
        <begin position="65"/>
        <end position="171"/>
    </location>
</feature>
<dbReference type="AlphaFoldDB" id="A0A6J7UKL4"/>
<dbReference type="NCBIfam" id="NF002043">
    <property type="entry name" value="PRK00870.1"/>
    <property type="match status" value="1"/>
</dbReference>
<dbReference type="PRINTS" id="PR00412">
    <property type="entry name" value="EPOXHYDRLASE"/>
</dbReference>
<organism evidence="3">
    <name type="scientific">freshwater metagenome</name>
    <dbReference type="NCBI Taxonomy" id="449393"/>
    <lineage>
        <taxon>unclassified sequences</taxon>
        <taxon>metagenomes</taxon>
        <taxon>ecological metagenomes</taxon>
    </lineage>
</organism>
<keyword evidence="1" id="KW-0378">Hydrolase</keyword>
<dbReference type="GO" id="GO:0004301">
    <property type="term" value="F:epoxide hydrolase activity"/>
    <property type="evidence" value="ECO:0007669"/>
    <property type="project" value="TreeGrafter"/>
</dbReference>
<protein>
    <submittedName>
        <fullName evidence="3">Unannotated protein</fullName>
    </submittedName>
</protein>
<dbReference type="EMBL" id="CAFBQV010000164">
    <property type="protein sequence ID" value="CAB5066465.1"/>
    <property type="molecule type" value="Genomic_DNA"/>
</dbReference>
<dbReference type="InterPro" id="IPR051340">
    <property type="entry name" value="Haloalkane_dehalogenase"/>
</dbReference>
<evidence type="ECO:0000256" key="1">
    <source>
        <dbReference type="ARBA" id="ARBA00022801"/>
    </source>
</evidence>
<dbReference type="Gene3D" id="3.40.50.1820">
    <property type="entry name" value="alpha/beta hydrolase"/>
    <property type="match status" value="1"/>
</dbReference>
<dbReference type="SUPFAM" id="SSF53474">
    <property type="entry name" value="alpha/beta-Hydrolases"/>
    <property type="match status" value="1"/>
</dbReference>
<sequence length="323" mass="36062">MKVLQTPDSQFDGLADWPYQPVYTMIDTTSMSMSASISASDAVALRVHHIDARPQNETPGDGVETVLCMHGEPSWSYLYRKMIPRFVAAGHRVVAPDLIGFGRSDKPTETTDYTYERHVDWMTQWLMANDLKNLTLVCQDWGGLIGLRLVAAMPERFSRVVAANTFLNTGERPASEAFMAWRKFSQETSVFDVGRIMRGGCKVKPFADELRRAYDAPFPDDSYKAGARVFPTLVPISPESPSARENVEAWKSLRKFEKPFLTAFSDSDPVSVGGDRYFQREIPGCAGQAHTTITNAAHFLQEDAGEKFADVVNQFIAANKSEQ</sequence>
<proteinExistence type="predicted"/>
<dbReference type="InterPro" id="IPR029058">
    <property type="entry name" value="AB_hydrolase_fold"/>
</dbReference>
<dbReference type="PANTHER" id="PTHR42977:SF3">
    <property type="entry name" value="AB HYDROLASE-1 DOMAIN-CONTAINING PROTEIN"/>
    <property type="match status" value="1"/>
</dbReference>